<feature type="compositionally biased region" description="Polar residues" evidence="1">
    <location>
        <begin position="27"/>
        <end position="36"/>
    </location>
</feature>
<protein>
    <submittedName>
        <fullName evidence="2">Uncharacterized protein</fullName>
    </submittedName>
</protein>
<proteinExistence type="predicted"/>
<gene>
    <name evidence="2" type="ORF">TNCT_227571</name>
</gene>
<feature type="compositionally biased region" description="Basic and acidic residues" evidence="1">
    <location>
        <begin position="1"/>
        <end position="26"/>
    </location>
</feature>
<name>A0A8X6GSF3_TRICU</name>
<organism evidence="2 3">
    <name type="scientific">Trichonephila clavata</name>
    <name type="common">Joro spider</name>
    <name type="synonym">Nephila clavata</name>
    <dbReference type="NCBI Taxonomy" id="2740835"/>
    <lineage>
        <taxon>Eukaryota</taxon>
        <taxon>Metazoa</taxon>
        <taxon>Ecdysozoa</taxon>
        <taxon>Arthropoda</taxon>
        <taxon>Chelicerata</taxon>
        <taxon>Arachnida</taxon>
        <taxon>Araneae</taxon>
        <taxon>Araneomorphae</taxon>
        <taxon>Entelegynae</taxon>
        <taxon>Araneoidea</taxon>
        <taxon>Nephilidae</taxon>
        <taxon>Trichonephila</taxon>
    </lineage>
</organism>
<evidence type="ECO:0000313" key="2">
    <source>
        <dbReference type="EMBL" id="GFR10411.1"/>
    </source>
</evidence>
<sequence>MGIYEHPHLQPRERRPPVGRVRDKSDSMTGIEQNSAGGRRVDSSLLKTSQLDAPETLRHRSPGLSDQKRCHNLEGCSFSLWV</sequence>
<evidence type="ECO:0000256" key="1">
    <source>
        <dbReference type="SAM" id="MobiDB-lite"/>
    </source>
</evidence>
<accession>A0A8X6GSF3</accession>
<keyword evidence="3" id="KW-1185">Reference proteome</keyword>
<feature type="region of interest" description="Disordered" evidence="1">
    <location>
        <begin position="1"/>
        <end position="46"/>
    </location>
</feature>
<dbReference type="Proteomes" id="UP000887116">
    <property type="component" value="Unassembled WGS sequence"/>
</dbReference>
<comment type="caution">
    <text evidence="2">The sequence shown here is derived from an EMBL/GenBank/DDBJ whole genome shotgun (WGS) entry which is preliminary data.</text>
</comment>
<reference evidence="2" key="1">
    <citation type="submission" date="2020-07" db="EMBL/GenBank/DDBJ databases">
        <title>Multicomponent nature underlies the extraordinary mechanical properties of spider dragline silk.</title>
        <authorList>
            <person name="Kono N."/>
            <person name="Nakamura H."/>
            <person name="Mori M."/>
            <person name="Yoshida Y."/>
            <person name="Ohtoshi R."/>
            <person name="Malay A.D."/>
            <person name="Moran D.A.P."/>
            <person name="Tomita M."/>
            <person name="Numata K."/>
            <person name="Arakawa K."/>
        </authorList>
    </citation>
    <scope>NUCLEOTIDE SEQUENCE</scope>
</reference>
<evidence type="ECO:0000313" key="3">
    <source>
        <dbReference type="Proteomes" id="UP000887116"/>
    </source>
</evidence>
<dbReference type="EMBL" id="BMAO01006674">
    <property type="protein sequence ID" value="GFR10411.1"/>
    <property type="molecule type" value="Genomic_DNA"/>
</dbReference>
<dbReference type="AlphaFoldDB" id="A0A8X6GSF3"/>